<evidence type="ECO:0000313" key="13">
    <source>
        <dbReference type="Proteomes" id="UP000405447"/>
    </source>
</evidence>
<dbReference type="AlphaFoldDB" id="A0A0B7KXD1"/>
<dbReference type="Proteomes" id="UP000254854">
    <property type="component" value="Unassembled WGS sequence"/>
</dbReference>
<keyword evidence="1" id="KW-0732">Signal</keyword>
<gene>
    <name evidence="2" type="ORF">ERS020485_01680</name>
    <name evidence="3" type="ORF">ERS021383_01072</name>
    <name evidence="4" type="ORF">NCTC13734_00817</name>
    <name evidence="6" type="ORF">SAMEA104154639_00003</name>
    <name evidence="5" type="ORF">SAMEA2627268_02263</name>
    <name evidence="7" type="ORF">SAMEA3389245_01076</name>
</gene>
<reference evidence="8 9" key="1">
    <citation type="submission" date="2015-03" db="EMBL/GenBank/DDBJ databases">
        <authorList>
            <consortium name="Pathogen Informatics"/>
            <person name="Murphy D."/>
        </authorList>
    </citation>
    <scope>NUCLEOTIDE SEQUENCE [LARGE SCALE GENOMIC DNA]</scope>
    <source>
        <strain evidence="3 9">SMRU1873</strain>
        <strain evidence="2 8">SMRU975</strain>
    </source>
</reference>
<reference evidence="4 10" key="2">
    <citation type="submission" date="2018-06" db="EMBL/GenBank/DDBJ databases">
        <authorList>
            <consortium name="Pathogen Informatics"/>
            <person name="Doyle S."/>
        </authorList>
    </citation>
    <scope>NUCLEOTIDE SEQUENCE [LARGE SCALE GENOMIC DNA]</scope>
    <source>
        <strain evidence="4 10">NCTC13734</strain>
    </source>
</reference>
<dbReference type="EMBL" id="CAAQRO010000030">
    <property type="protein sequence ID" value="VMD03567.1"/>
    <property type="molecule type" value="Genomic_DNA"/>
</dbReference>
<proteinExistence type="predicted"/>
<evidence type="ECO:0000313" key="11">
    <source>
        <dbReference type="Proteomes" id="UP000311381"/>
    </source>
</evidence>
<evidence type="ECO:0000313" key="8">
    <source>
        <dbReference type="Proteomes" id="UP000042512"/>
    </source>
</evidence>
<evidence type="ECO:0000313" key="12">
    <source>
        <dbReference type="Proteomes" id="UP000314170"/>
    </source>
</evidence>
<organism evidence="2 8">
    <name type="scientific">Streptococcus pneumoniae</name>
    <dbReference type="NCBI Taxonomy" id="1313"/>
    <lineage>
        <taxon>Bacteria</taxon>
        <taxon>Bacillati</taxon>
        <taxon>Bacillota</taxon>
        <taxon>Bacilli</taxon>
        <taxon>Lactobacillales</taxon>
        <taxon>Streptococcaceae</taxon>
        <taxon>Streptococcus</taxon>
    </lineage>
</organism>
<dbReference type="Proteomes" id="UP000314170">
    <property type="component" value="Unassembled WGS sequence"/>
</dbReference>
<dbReference type="EMBL" id="CKTV01000014">
    <property type="protein sequence ID" value="CJA41207.1"/>
    <property type="molecule type" value="Genomic_DNA"/>
</dbReference>
<feature type="chain" id="PRO_5044364838" evidence="1">
    <location>
        <begin position="30"/>
        <end position="80"/>
    </location>
</feature>
<sequence>MKLFKPLLTVLALAFALIFITACSSGGNAGSSSGKTTAKARTIDEIKKSGELRIAVFGDKKPFGYVDNDGSYQGYATILN</sequence>
<dbReference type="EMBL" id="UHFW01000006">
    <property type="protein sequence ID" value="SUN85345.1"/>
    <property type="molecule type" value="Genomic_DNA"/>
</dbReference>
<evidence type="ECO:0000313" key="5">
    <source>
        <dbReference type="EMBL" id="VMD03567.1"/>
    </source>
</evidence>
<dbReference type="EMBL" id="CKRE01000028">
    <property type="protein sequence ID" value="CIY87800.1"/>
    <property type="molecule type" value="Genomic_DNA"/>
</dbReference>
<dbReference type="EMBL" id="CABBZR010000001">
    <property type="protein sequence ID" value="VSJ50192.1"/>
    <property type="molecule type" value="Genomic_DNA"/>
</dbReference>
<reference evidence="11 12" key="3">
    <citation type="submission" date="2019-04" db="EMBL/GenBank/DDBJ databases">
        <authorList>
            <consortium name="Pathogen Informatics"/>
        </authorList>
    </citation>
    <scope>NUCLEOTIDE SEQUENCE [LARGE SCALE GENOMIC DNA]</scope>
    <source>
        <strain evidence="6 12">GPSC38</strain>
        <strain evidence="5 11">GPSC47</strain>
        <strain evidence="7 13">GPSC535</strain>
    </source>
</reference>
<protein>
    <submittedName>
        <fullName evidence="2">Polar amino acid ABC uptake transporter substrate binding protein</fullName>
    </submittedName>
</protein>
<dbReference type="Proteomes" id="UP000042512">
    <property type="component" value="Unassembled WGS sequence"/>
</dbReference>
<dbReference type="EMBL" id="CABCSJ010000004">
    <property type="protein sequence ID" value="VST67243.1"/>
    <property type="molecule type" value="Genomic_DNA"/>
</dbReference>
<evidence type="ECO:0000313" key="4">
    <source>
        <dbReference type="EMBL" id="SUN85345.1"/>
    </source>
</evidence>
<name>A0A0B7KXD1_STREE</name>
<evidence type="ECO:0000313" key="3">
    <source>
        <dbReference type="EMBL" id="CJA41207.1"/>
    </source>
</evidence>
<evidence type="ECO:0000313" key="6">
    <source>
        <dbReference type="EMBL" id="VSJ50192.1"/>
    </source>
</evidence>
<dbReference type="Gene3D" id="3.40.190.10">
    <property type="entry name" value="Periplasmic binding protein-like II"/>
    <property type="match status" value="1"/>
</dbReference>
<dbReference type="Proteomes" id="UP000311381">
    <property type="component" value="Unassembled WGS sequence"/>
</dbReference>
<evidence type="ECO:0000256" key="1">
    <source>
        <dbReference type="SAM" id="SignalP"/>
    </source>
</evidence>
<dbReference type="SUPFAM" id="SSF53850">
    <property type="entry name" value="Periplasmic binding protein-like II"/>
    <property type="match status" value="1"/>
</dbReference>
<dbReference type="Proteomes" id="UP000043005">
    <property type="component" value="Unassembled WGS sequence"/>
</dbReference>
<accession>A0A0B7KXD1</accession>
<evidence type="ECO:0000313" key="10">
    <source>
        <dbReference type="Proteomes" id="UP000254854"/>
    </source>
</evidence>
<feature type="signal peptide" evidence="1">
    <location>
        <begin position="1"/>
        <end position="29"/>
    </location>
</feature>
<dbReference type="Proteomes" id="UP000405447">
    <property type="component" value="Unassembled WGS sequence"/>
</dbReference>
<dbReference type="RefSeq" id="WP_001808333.1">
    <property type="nucleotide sequence ID" value="NZ_AP017971.1"/>
</dbReference>
<evidence type="ECO:0000313" key="9">
    <source>
        <dbReference type="Proteomes" id="UP000043005"/>
    </source>
</evidence>
<evidence type="ECO:0000313" key="7">
    <source>
        <dbReference type="EMBL" id="VST67243.1"/>
    </source>
</evidence>
<dbReference type="PROSITE" id="PS51257">
    <property type="entry name" value="PROKAR_LIPOPROTEIN"/>
    <property type="match status" value="1"/>
</dbReference>
<evidence type="ECO:0000313" key="2">
    <source>
        <dbReference type="EMBL" id="CIY87800.1"/>
    </source>
</evidence>